<sequence length="94" mass="10651">MSRSLITRSLPLRSSSHGALGGARPVFSEVPLKEVPSYVRLHVLGNTRRLTKEFVQWYWRTYFHAGKADPIIHGILLVSGVGYLLHNHWHGSHP</sequence>
<evidence type="ECO:0000256" key="1">
    <source>
        <dbReference type="SAM" id="MobiDB-lite"/>
    </source>
</evidence>
<dbReference type="VEuPathDB" id="AmoebaDB:ACA1_320800"/>
<keyword evidence="3" id="KW-1185">Reference proteome</keyword>
<evidence type="ECO:0000313" key="3">
    <source>
        <dbReference type="Proteomes" id="UP000011083"/>
    </source>
</evidence>
<dbReference type="AlphaFoldDB" id="L8GWE3"/>
<dbReference type="KEGG" id="acan:ACA1_320800"/>
<feature type="compositionally biased region" description="Polar residues" evidence="1">
    <location>
        <begin position="1"/>
        <end position="17"/>
    </location>
</feature>
<dbReference type="Proteomes" id="UP000011083">
    <property type="component" value="Unassembled WGS sequence"/>
</dbReference>
<feature type="region of interest" description="Disordered" evidence="1">
    <location>
        <begin position="1"/>
        <end position="20"/>
    </location>
</feature>
<organism evidence="2 3">
    <name type="scientific">Acanthamoeba castellanii (strain ATCC 30010 / Neff)</name>
    <dbReference type="NCBI Taxonomy" id="1257118"/>
    <lineage>
        <taxon>Eukaryota</taxon>
        <taxon>Amoebozoa</taxon>
        <taxon>Discosea</taxon>
        <taxon>Longamoebia</taxon>
        <taxon>Centramoebida</taxon>
        <taxon>Acanthamoebidae</taxon>
        <taxon>Acanthamoeba</taxon>
    </lineage>
</organism>
<dbReference type="GeneID" id="14917108"/>
<dbReference type="EMBL" id="KB007998">
    <property type="protein sequence ID" value="ELR16416.1"/>
    <property type="molecule type" value="Genomic_DNA"/>
</dbReference>
<gene>
    <name evidence="2" type="ORF">ACA1_320800</name>
</gene>
<name>L8GWE3_ACACF</name>
<proteinExistence type="predicted"/>
<protein>
    <submittedName>
        <fullName evidence="2">Uncharacterized protein</fullName>
    </submittedName>
</protein>
<evidence type="ECO:0000313" key="2">
    <source>
        <dbReference type="EMBL" id="ELR16416.1"/>
    </source>
</evidence>
<reference evidence="2 3" key="1">
    <citation type="journal article" date="2013" name="Genome Biol.">
        <title>Genome of Acanthamoeba castellanii highlights extensive lateral gene transfer and early evolution of tyrosine kinase signaling.</title>
        <authorList>
            <person name="Clarke M."/>
            <person name="Lohan A.J."/>
            <person name="Liu B."/>
            <person name="Lagkouvardos I."/>
            <person name="Roy S."/>
            <person name="Zafar N."/>
            <person name="Bertelli C."/>
            <person name="Schilde C."/>
            <person name="Kianianmomeni A."/>
            <person name="Burglin T.R."/>
            <person name="Frech C."/>
            <person name="Turcotte B."/>
            <person name="Kopec K.O."/>
            <person name="Synnott J.M."/>
            <person name="Choo C."/>
            <person name="Paponov I."/>
            <person name="Finkler A."/>
            <person name="Soon Heng Tan C."/>
            <person name="Hutchins A.P."/>
            <person name="Weinmeier T."/>
            <person name="Rattei T."/>
            <person name="Chu J.S."/>
            <person name="Gimenez G."/>
            <person name="Irimia M."/>
            <person name="Rigden D.J."/>
            <person name="Fitzpatrick D.A."/>
            <person name="Lorenzo-Morales J."/>
            <person name="Bateman A."/>
            <person name="Chiu C.H."/>
            <person name="Tang P."/>
            <person name="Hegemann P."/>
            <person name="Fromm H."/>
            <person name="Raoult D."/>
            <person name="Greub G."/>
            <person name="Miranda-Saavedra D."/>
            <person name="Chen N."/>
            <person name="Nash P."/>
            <person name="Ginger M.L."/>
            <person name="Horn M."/>
            <person name="Schaap P."/>
            <person name="Caler L."/>
            <person name="Loftus B."/>
        </authorList>
    </citation>
    <scope>NUCLEOTIDE SEQUENCE [LARGE SCALE GENOMIC DNA]</scope>
    <source>
        <strain evidence="2 3">Neff</strain>
    </source>
</reference>
<dbReference type="RefSeq" id="XP_004338429.1">
    <property type="nucleotide sequence ID" value="XM_004338381.1"/>
</dbReference>
<accession>L8GWE3</accession>